<evidence type="ECO:0000256" key="12">
    <source>
        <dbReference type="ARBA" id="ARBA00047899"/>
    </source>
</evidence>
<dbReference type="Pfam" id="PF02260">
    <property type="entry name" value="FATC"/>
    <property type="match status" value="1"/>
</dbReference>
<feature type="domain" description="FAT" evidence="16">
    <location>
        <begin position="1337"/>
        <end position="1928"/>
    </location>
</feature>
<dbReference type="SMART" id="SM01343">
    <property type="entry name" value="FATC"/>
    <property type="match status" value="1"/>
</dbReference>
<dbReference type="PROSITE" id="PS51190">
    <property type="entry name" value="FATC"/>
    <property type="match status" value="1"/>
</dbReference>
<comment type="catalytic activity">
    <reaction evidence="13">
        <text>L-seryl-[protein] + ATP = O-phospho-L-seryl-[protein] + ADP + H(+)</text>
        <dbReference type="Rhea" id="RHEA:17989"/>
        <dbReference type="Rhea" id="RHEA-COMP:9863"/>
        <dbReference type="Rhea" id="RHEA-COMP:11604"/>
        <dbReference type="ChEBI" id="CHEBI:15378"/>
        <dbReference type="ChEBI" id="CHEBI:29999"/>
        <dbReference type="ChEBI" id="CHEBI:30616"/>
        <dbReference type="ChEBI" id="CHEBI:83421"/>
        <dbReference type="ChEBI" id="CHEBI:456216"/>
        <dbReference type="EC" id="2.7.11.1"/>
    </reaction>
</comment>
<dbReference type="GO" id="GO:0004674">
    <property type="term" value="F:protein serine/threonine kinase activity"/>
    <property type="evidence" value="ECO:0007669"/>
    <property type="project" value="UniProtKB-KW"/>
</dbReference>
<dbReference type="InterPro" id="IPR012993">
    <property type="entry name" value="UME"/>
</dbReference>
<accession>A0A9W8ICZ7</accession>
<evidence type="ECO:0000259" key="16">
    <source>
        <dbReference type="PROSITE" id="PS51189"/>
    </source>
</evidence>
<keyword evidence="19" id="KW-1185">Reference proteome</keyword>
<evidence type="ECO:0000256" key="8">
    <source>
        <dbReference type="ARBA" id="ARBA00022777"/>
    </source>
</evidence>
<dbReference type="GO" id="GO:0005634">
    <property type="term" value="C:nucleus"/>
    <property type="evidence" value="ECO:0007669"/>
    <property type="project" value="UniProtKB-SubCell"/>
</dbReference>
<comment type="similarity">
    <text evidence="2">Belongs to the PI3/PI4-kinase family. ATM subfamily.</text>
</comment>
<evidence type="ECO:0000256" key="5">
    <source>
        <dbReference type="ARBA" id="ARBA00022679"/>
    </source>
</evidence>
<evidence type="ECO:0000256" key="3">
    <source>
        <dbReference type="ARBA" id="ARBA00012513"/>
    </source>
</evidence>
<evidence type="ECO:0000256" key="4">
    <source>
        <dbReference type="ARBA" id="ARBA00022527"/>
    </source>
</evidence>
<keyword evidence="4" id="KW-0723">Serine/threonine-protein kinase</keyword>
<evidence type="ECO:0000259" key="17">
    <source>
        <dbReference type="PROSITE" id="PS51190"/>
    </source>
</evidence>
<dbReference type="InterPro" id="IPR014009">
    <property type="entry name" value="PIK_FAT"/>
</dbReference>
<keyword evidence="8" id="KW-0418">Kinase</keyword>
<dbReference type="Pfam" id="PF00454">
    <property type="entry name" value="PI3_PI4_kinase"/>
    <property type="match status" value="1"/>
</dbReference>
<reference evidence="18" key="1">
    <citation type="submission" date="2022-07" db="EMBL/GenBank/DDBJ databases">
        <title>Phylogenomic reconstructions and comparative analyses of Kickxellomycotina fungi.</title>
        <authorList>
            <person name="Reynolds N.K."/>
            <person name="Stajich J.E."/>
            <person name="Barry K."/>
            <person name="Grigoriev I.V."/>
            <person name="Crous P."/>
            <person name="Smith M.E."/>
        </authorList>
    </citation>
    <scope>NUCLEOTIDE SEQUENCE</scope>
    <source>
        <strain evidence="18">NRRL 1566</strain>
    </source>
</reference>
<dbReference type="PROSITE" id="PS51189">
    <property type="entry name" value="FAT"/>
    <property type="match status" value="1"/>
</dbReference>
<dbReference type="InterPro" id="IPR011009">
    <property type="entry name" value="Kinase-like_dom_sf"/>
</dbReference>
<comment type="subcellular location">
    <subcellularLocation>
        <location evidence="1">Nucleus</location>
    </subcellularLocation>
</comment>
<dbReference type="InterPro" id="IPR016024">
    <property type="entry name" value="ARM-type_fold"/>
</dbReference>
<dbReference type="Proteomes" id="UP001139887">
    <property type="component" value="Unassembled WGS sequence"/>
</dbReference>
<dbReference type="CDD" id="cd00892">
    <property type="entry name" value="PIKKc_ATR"/>
    <property type="match status" value="1"/>
</dbReference>
<dbReference type="Pfam" id="PF08064">
    <property type="entry name" value="UME"/>
    <property type="match status" value="1"/>
</dbReference>
<dbReference type="PANTHER" id="PTHR11139">
    <property type="entry name" value="ATAXIA TELANGIECTASIA MUTATED ATM -RELATED"/>
    <property type="match status" value="1"/>
</dbReference>
<dbReference type="Gene3D" id="3.30.1010.10">
    <property type="entry name" value="Phosphatidylinositol 3-kinase Catalytic Subunit, Chain A, domain 4"/>
    <property type="match status" value="1"/>
</dbReference>
<evidence type="ECO:0000313" key="18">
    <source>
        <dbReference type="EMBL" id="KAJ2851932.1"/>
    </source>
</evidence>
<dbReference type="EC" id="2.7.11.1" evidence="3"/>
<feature type="region of interest" description="Disordered" evidence="14">
    <location>
        <begin position="1304"/>
        <end position="1323"/>
    </location>
</feature>
<dbReference type="GO" id="GO:0005524">
    <property type="term" value="F:ATP binding"/>
    <property type="evidence" value="ECO:0007669"/>
    <property type="project" value="UniProtKB-KW"/>
</dbReference>
<name>A0A9W8ICZ7_9FUNG</name>
<organism evidence="18 19">
    <name type="scientific">Coemansia brasiliensis</name>
    <dbReference type="NCBI Taxonomy" id="2650707"/>
    <lineage>
        <taxon>Eukaryota</taxon>
        <taxon>Fungi</taxon>
        <taxon>Fungi incertae sedis</taxon>
        <taxon>Zoopagomycota</taxon>
        <taxon>Kickxellomycotina</taxon>
        <taxon>Kickxellomycetes</taxon>
        <taxon>Kickxellales</taxon>
        <taxon>Kickxellaceae</taxon>
        <taxon>Coemansia</taxon>
    </lineage>
</organism>
<comment type="catalytic activity">
    <reaction evidence="12">
        <text>L-threonyl-[protein] + ATP = O-phospho-L-threonyl-[protein] + ADP + H(+)</text>
        <dbReference type="Rhea" id="RHEA:46608"/>
        <dbReference type="Rhea" id="RHEA-COMP:11060"/>
        <dbReference type="Rhea" id="RHEA-COMP:11605"/>
        <dbReference type="ChEBI" id="CHEBI:15378"/>
        <dbReference type="ChEBI" id="CHEBI:30013"/>
        <dbReference type="ChEBI" id="CHEBI:30616"/>
        <dbReference type="ChEBI" id="CHEBI:61977"/>
        <dbReference type="ChEBI" id="CHEBI:456216"/>
        <dbReference type="EC" id="2.7.11.1"/>
    </reaction>
</comment>
<dbReference type="SUPFAM" id="SSF48371">
    <property type="entry name" value="ARM repeat"/>
    <property type="match status" value="1"/>
</dbReference>
<dbReference type="SMART" id="SM00146">
    <property type="entry name" value="PI3Kc"/>
    <property type="match status" value="1"/>
</dbReference>
<dbReference type="SMART" id="SM00802">
    <property type="entry name" value="UME"/>
    <property type="match status" value="1"/>
</dbReference>
<keyword evidence="5" id="KW-0808">Transferase</keyword>
<dbReference type="InterPro" id="IPR056802">
    <property type="entry name" value="ATR-like_M-HEAT"/>
</dbReference>
<evidence type="ECO:0000313" key="19">
    <source>
        <dbReference type="Proteomes" id="UP001139887"/>
    </source>
</evidence>
<evidence type="ECO:0000259" key="15">
    <source>
        <dbReference type="PROSITE" id="PS50290"/>
    </source>
</evidence>
<evidence type="ECO:0000256" key="6">
    <source>
        <dbReference type="ARBA" id="ARBA00022741"/>
    </source>
</evidence>
<evidence type="ECO:0000256" key="7">
    <source>
        <dbReference type="ARBA" id="ARBA00022763"/>
    </source>
</evidence>
<dbReference type="GO" id="GO:0000077">
    <property type="term" value="P:DNA damage checkpoint signaling"/>
    <property type="evidence" value="ECO:0007669"/>
    <property type="project" value="TreeGrafter"/>
</dbReference>
<feature type="domain" description="PI3K/PI4K catalytic" evidence="15">
    <location>
        <begin position="2054"/>
        <end position="2361"/>
    </location>
</feature>
<evidence type="ECO:0000256" key="2">
    <source>
        <dbReference type="ARBA" id="ARBA00010769"/>
    </source>
</evidence>
<keyword evidence="10" id="KW-0234">DNA repair</keyword>
<evidence type="ECO:0000256" key="11">
    <source>
        <dbReference type="ARBA" id="ARBA00023242"/>
    </source>
</evidence>
<dbReference type="PANTHER" id="PTHR11139:SF125">
    <property type="entry name" value="SERINE_THREONINE-PROTEIN KINASE MEC1"/>
    <property type="match status" value="1"/>
</dbReference>
<dbReference type="PROSITE" id="PS50290">
    <property type="entry name" value="PI3_4_KINASE_3"/>
    <property type="match status" value="1"/>
</dbReference>
<keyword evidence="7" id="KW-0227">DNA damage</keyword>
<dbReference type="SUPFAM" id="SSF56112">
    <property type="entry name" value="Protein kinase-like (PK-like)"/>
    <property type="match status" value="1"/>
</dbReference>
<gene>
    <name evidence="18" type="ORF">IWW36_000705</name>
</gene>
<dbReference type="InterPro" id="IPR003152">
    <property type="entry name" value="FATC_dom"/>
</dbReference>
<dbReference type="OrthoDB" id="381190at2759"/>
<dbReference type="Pfam" id="PF23593">
    <property type="entry name" value="HEAT_ATR"/>
    <property type="match status" value="1"/>
</dbReference>
<dbReference type="Gene3D" id="1.10.1070.11">
    <property type="entry name" value="Phosphatidylinositol 3-/4-kinase, catalytic domain"/>
    <property type="match status" value="1"/>
</dbReference>
<dbReference type="InterPro" id="IPR000403">
    <property type="entry name" value="PI3/4_kinase_cat_dom"/>
</dbReference>
<dbReference type="PROSITE" id="PS00916">
    <property type="entry name" value="PI3_4_KINASE_2"/>
    <property type="match status" value="1"/>
</dbReference>
<feature type="region of interest" description="Disordered" evidence="14">
    <location>
        <begin position="1"/>
        <end position="27"/>
    </location>
</feature>
<evidence type="ECO:0000256" key="14">
    <source>
        <dbReference type="SAM" id="MobiDB-lite"/>
    </source>
</evidence>
<dbReference type="InterPro" id="IPR050517">
    <property type="entry name" value="DDR_Repair_Kinase"/>
</dbReference>
<keyword evidence="9" id="KW-0067">ATP-binding</keyword>
<dbReference type="Pfam" id="PF25030">
    <property type="entry name" value="M-HEAT_ATR"/>
    <property type="match status" value="1"/>
</dbReference>
<feature type="domain" description="FATC" evidence="17">
    <location>
        <begin position="2365"/>
        <end position="2397"/>
    </location>
</feature>
<dbReference type="GO" id="GO:0006281">
    <property type="term" value="P:DNA repair"/>
    <property type="evidence" value="ECO:0007669"/>
    <property type="project" value="UniProtKB-KW"/>
</dbReference>
<dbReference type="Pfam" id="PF02259">
    <property type="entry name" value="FAT"/>
    <property type="match status" value="1"/>
</dbReference>
<dbReference type="GO" id="GO:0005694">
    <property type="term" value="C:chromosome"/>
    <property type="evidence" value="ECO:0007669"/>
    <property type="project" value="TreeGrafter"/>
</dbReference>
<keyword evidence="11" id="KW-0539">Nucleus</keyword>
<dbReference type="InterPro" id="IPR036940">
    <property type="entry name" value="PI3/4_kinase_cat_sf"/>
</dbReference>
<dbReference type="GO" id="GO:0000723">
    <property type="term" value="P:telomere maintenance"/>
    <property type="evidence" value="ECO:0007669"/>
    <property type="project" value="TreeGrafter"/>
</dbReference>
<evidence type="ECO:0000256" key="1">
    <source>
        <dbReference type="ARBA" id="ARBA00004123"/>
    </source>
</evidence>
<evidence type="ECO:0000256" key="10">
    <source>
        <dbReference type="ARBA" id="ARBA00023204"/>
    </source>
</evidence>
<dbReference type="InterPro" id="IPR018936">
    <property type="entry name" value="PI3/4_kinase_CS"/>
</dbReference>
<evidence type="ECO:0000256" key="13">
    <source>
        <dbReference type="ARBA" id="ARBA00048679"/>
    </source>
</evidence>
<evidence type="ECO:0000256" key="9">
    <source>
        <dbReference type="ARBA" id="ARBA00022840"/>
    </source>
</evidence>
<protein>
    <recommendedName>
        <fullName evidence="3">non-specific serine/threonine protein kinase</fullName>
        <ecNumber evidence="3">2.7.11.1</ecNumber>
    </recommendedName>
</protein>
<proteinExistence type="inferred from homology"/>
<dbReference type="EMBL" id="JANBUW010000007">
    <property type="protein sequence ID" value="KAJ2851932.1"/>
    <property type="molecule type" value="Genomic_DNA"/>
</dbReference>
<keyword evidence="6" id="KW-0547">Nucleotide-binding</keyword>
<dbReference type="InterPro" id="IPR057564">
    <property type="entry name" value="HEAT_ATR"/>
</dbReference>
<sequence>MTKRSGELSVDWDPPERKRLRNEGSMPRKWTTTHISAEQGYVNAINMLLKQTQSISLVRSMDVAVQLVQNLKQMQSLNTPLACELFEQVYSHVLDFVGSVVNKLCRSDKTSLSNECDDLQPIQRSFAGIYQYLVEIIAKHTESIRHTPTAVSDNESFLLALPLVIHLGKQNQDLFPHDIPMLSGYIAGNANMERITQTSTMVSLIALSLQEKSYSASYLPWMLRVYSWCLSKDQELRRVVWLLFPAFCMYMNKLGKDGFAELAEKPRIAVDDPLEVLGVVSHVIGLVSCARAGGLQLNVPENTQTMELDNDNDSADLKPTTVYEVIRSVLNASASDMHAIYTIYSCSKCDGILNDASSSNSKEICQLKEVSMSDWLAFWFIASNRQHEATSARFVRNATRFVSHASPQDMTLHSSPLGQGIIRRLSSSSREIRLAAQSAILSYSRPLQQDTPLIAQTKQVNRAETMKIMRRLVQELRKPSIIEEALVLVAGGIGQLSQLHEDSMNNVLSFLVGYFCSSNVFLRAVAMEQLLLVSQAQKQPLAQLLAYFAPQISCILASTLKSQNPSPSFAQCMQMLETSTAEFLDKHQARIVPYLFVSGNENALRAVAEILNTPLPVLCVNQAAPIFAQIFLMDDQLMQQAMQRFVDLLSAESGLDQEQVEVNIPSLLRSCLVNLVFNLVLALGDQDRVLRKRAHSAIATVQNLLDSSLNTFEGCSSQGVVAIVQQNATAIDSGDNSLNLQTDIQAAMQNTQLAKFLSRHILGVLAYMNELLRDRQETNEIRSVNERRKAVVALGQLVKLLGTQAAIHVNSLVASLTPALNGLLVESALYAWVNLAESLSDIQLSADHINALLVPLLSTFIAAEHETKSLVAKAVDSIVTSHTASIKKHYTLICPVLDHPLLNTSHKAMQSIGRKMDLRQRLTALKQLLESRDATIVLCASRAMYVLLQNNATVSAWKAAFRSGRAIAAKSRNDSQSETMFVGELLRALRAGCNVSGSLSHMAAAACAACIGAIGVVNEKLLDQDSLSSPLKQTASCATLRDLNASSDERVEFACTLIVDYLARAFAMAPSPSVQMFTAYSIQELLRLVGFSRDLLSHDPINRDTRHNKSDRKQQASIVDASWLKQRWEMLPPDVAETITPLLDSQYTLKSSKRSDTFAGARRTACVKTSTTHKGWLRAWCTELVNSLPQSPAGNLFSACLGAVREGSVELLMFLLPHVAFQYSLLNCSDTADAPIVIDDNDDNSGENTKLHAAVDELLAVFSYDAAEICMNADQLRQCRISALELLDTYDAYVRRCKKEQAETASRRSSRRGSSRNVATKEERAAQHVLSAIPHDVMARAAAACGQYERAILCIEQWQRQREESSGLVGNVDDAAMAALQDLYFSIGDEDGVAGAEVYRKSEDVELTLRRYEMEGRWAHALIGHEALLRKDPNNEKAQDRWLASLQSMGQWEGAWTAACSLSAQHPTNASLRAACDAAAWRLRKWDWIQEQKTEALQDRTRFDAITGALVLGVGQDNSLQQLIQPLSLDGNTNLADWARHIVGHSIANDEAAAEIRAHMLGDLALAELHLGGSAHSCASLNLLAEQWKLRVGSLPMTYAAQEPILALQASVFDLIRERTTDCVCGGMAAQLAARTRLQAAQLARIGGNSAAALGIVAFVESAGAEAGVVLQRLQIEHAQVMWEEGRKTDAISIVKRVSAVLKRHVFPDNDGDSATGTESCGRTEVDEPRSTYAQAMLLLSQWQKATNALGSKYLIEQHENAVKAQESDRSHYMLARLYESLYETMSRRPLPRSSREAQQEQRNLQLITLQYYMVRHYCRTVMHGSRYLYCALPRLLTVWMDFGASVLRPPDSNNKRIVERFQNANRVVGNLARRLPTYNFLVVLSQLVSRICHPNEEVYAVIESILLNALTLYPQQSLWQLVAVQRSTLAARASRCNAVLAKARATRPDDTMHVGDLVQQATKLTDLLLSMCNFVPSRRDLTTLSMTRDFRALSRVVPLNLVLPLQRCLVPALPNATGIAADLALACADSASSSQRAAMHRPFPSDLPTIDSFDDAVQVMSSLQRPKKITILGSDGVRYSFLCKPKDDLRKDARLMEFNAMINQLLGADARAQKNHLRICTYAVTPLNEECGLIEWVPATVGIRHVLLPLYKEHGVSVTTTQVRDMMNASGTAKPVDVFRDKVLPLFPPVLHEWFAREFACPRSWLQARQTFTRSAAVMSIVGYILGLGDRHCENILLDQRSGAAVHVDFNCLFEKGMTLETPEKVPFRLTHNLVDAMGATGYEGAFRNTCELTLRLLREHYEALMSVLESFLHDPLVEWSKRNTRANKRASAIIAADGQPNAQATRCLESIRKKLEGNPLNMIPLSVEGQVDMLIKEATDLENLSSMYIGWAPFM</sequence>
<dbReference type="InterPro" id="IPR003151">
    <property type="entry name" value="PIK-rel_kinase_FAT"/>
</dbReference>
<comment type="caution">
    <text evidence="18">The sequence shown here is derived from an EMBL/GenBank/DDBJ whole genome shotgun (WGS) entry which is preliminary data.</text>
</comment>